<evidence type="ECO:0000259" key="1">
    <source>
        <dbReference type="Pfam" id="PF13622"/>
    </source>
</evidence>
<reference evidence="3 4" key="1">
    <citation type="submission" date="2018-11" db="EMBL/GenBank/DDBJ databases">
        <authorList>
            <person name="Criscuolo A."/>
        </authorList>
    </citation>
    <scope>NUCLEOTIDE SEQUENCE [LARGE SCALE GENOMIC DNA]</scope>
    <source>
        <strain evidence="3">AT11b</strain>
    </source>
</reference>
<dbReference type="InterPro" id="IPR029069">
    <property type="entry name" value="HotDog_dom_sf"/>
</dbReference>
<dbReference type="InterPro" id="IPR049449">
    <property type="entry name" value="TesB_ACOT8-like_N"/>
</dbReference>
<dbReference type="EMBL" id="UXAU01000038">
    <property type="protein sequence ID" value="VDC30896.1"/>
    <property type="molecule type" value="Genomic_DNA"/>
</dbReference>
<evidence type="ECO:0000259" key="2">
    <source>
        <dbReference type="Pfam" id="PF20789"/>
    </source>
</evidence>
<feature type="domain" description="Acyl-CoA thioesterase-like C-terminal" evidence="2">
    <location>
        <begin position="141"/>
        <end position="271"/>
    </location>
</feature>
<evidence type="ECO:0000313" key="3">
    <source>
        <dbReference type="EMBL" id="VDC30896.1"/>
    </source>
</evidence>
<dbReference type="Pfam" id="PF20789">
    <property type="entry name" value="4HBT_3C"/>
    <property type="match status" value="1"/>
</dbReference>
<dbReference type="InterPro" id="IPR049450">
    <property type="entry name" value="ACOT8-like_C"/>
</dbReference>
<protein>
    <recommendedName>
        <fullName evidence="5">Thioesterase superfamily protein</fullName>
    </recommendedName>
</protein>
<dbReference type="Proteomes" id="UP000280861">
    <property type="component" value="Unassembled WGS sequence"/>
</dbReference>
<organism evidence="3 4">
    <name type="scientific">Arthrobacter ulcerisalmonis</name>
    <dbReference type="NCBI Taxonomy" id="2483813"/>
    <lineage>
        <taxon>Bacteria</taxon>
        <taxon>Bacillati</taxon>
        <taxon>Actinomycetota</taxon>
        <taxon>Actinomycetes</taxon>
        <taxon>Micrococcales</taxon>
        <taxon>Micrococcaceae</taxon>
        <taxon>Arthrobacter</taxon>
    </lineage>
</organism>
<name>A0A3P5XKZ8_9MICC</name>
<dbReference type="InterPro" id="IPR042171">
    <property type="entry name" value="Acyl-CoA_hotdog"/>
</dbReference>
<evidence type="ECO:0008006" key="5">
    <source>
        <dbReference type="Google" id="ProtNLM"/>
    </source>
</evidence>
<dbReference type="AlphaFoldDB" id="A0A3P5XKZ8"/>
<dbReference type="SUPFAM" id="SSF54637">
    <property type="entry name" value="Thioesterase/thiol ester dehydrase-isomerase"/>
    <property type="match status" value="1"/>
</dbReference>
<evidence type="ECO:0000313" key="4">
    <source>
        <dbReference type="Proteomes" id="UP000280861"/>
    </source>
</evidence>
<dbReference type="Gene3D" id="2.40.160.210">
    <property type="entry name" value="Acyl-CoA thioesterase, double hotdog domain"/>
    <property type="match status" value="1"/>
</dbReference>
<proteinExistence type="predicted"/>
<sequence>MRRLPERYPLTALPSGLAEGNSYYQDLGAGSFRSTIHAQGAWNEHEQHMAPAAGLLAHALELHAPRPELRMARISYEILGLIHAGDCQVEVSTLRPGRTIELVQAELSANGRTAIRATAWRILTSDTSAVAAVEDPAMPAPADCEPFDVTSIWPGGFIASLEIRVAEGHRPGAGKVWLRTSHPLTDRGDASDVARLVGLVDTANGIASRVPPGKDSYAFPNVDLQIHMHRQPAGEWLGLDNRVSFGGDGIGLTSTILHDQQGPFGRAEQILTLRQT</sequence>
<accession>A0A3P5XKZ8</accession>
<keyword evidence="4" id="KW-1185">Reference proteome</keyword>
<gene>
    <name evidence="3" type="ORF">PSET11_02626</name>
</gene>
<feature type="domain" description="Acyl-CoA thioesterase-like N-terminal HotDog" evidence="1">
    <location>
        <begin position="40"/>
        <end position="121"/>
    </location>
</feature>
<dbReference type="Pfam" id="PF13622">
    <property type="entry name" value="4HBT_3"/>
    <property type="match status" value="1"/>
</dbReference>